<feature type="transmembrane region" description="Helical" evidence="1">
    <location>
        <begin position="67"/>
        <end position="84"/>
    </location>
</feature>
<evidence type="ECO:0000313" key="2">
    <source>
        <dbReference type="EMBL" id="VEU81077.1"/>
    </source>
</evidence>
<accession>A0A449BF47</accession>
<feature type="transmembrane region" description="Helical" evidence="1">
    <location>
        <begin position="258"/>
        <end position="279"/>
    </location>
</feature>
<reference evidence="2 3" key="1">
    <citation type="submission" date="2019-01" db="EMBL/GenBank/DDBJ databases">
        <authorList>
            <consortium name="Pathogen Informatics"/>
        </authorList>
    </citation>
    <scope>NUCLEOTIDE SEQUENCE [LARGE SCALE GENOMIC DNA]</scope>
    <source>
        <strain evidence="2 3">NCTC10138</strain>
    </source>
</reference>
<dbReference type="EMBL" id="LR215048">
    <property type="protein sequence ID" value="VEU81077.1"/>
    <property type="molecule type" value="Genomic_DNA"/>
</dbReference>
<dbReference type="AlphaFoldDB" id="A0A449BF47"/>
<dbReference type="STRING" id="1278311.GCA_000428705_00160"/>
<feature type="transmembrane region" description="Helical" evidence="1">
    <location>
        <begin position="220"/>
        <end position="238"/>
    </location>
</feature>
<evidence type="ECO:0000256" key="1">
    <source>
        <dbReference type="SAM" id="Phobius"/>
    </source>
</evidence>
<dbReference type="InterPro" id="IPR021737">
    <property type="entry name" value="Phage_phiKZ_Orf197"/>
</dbReference>
<dbReference type="OrthoDB" id="8536716at2"/>
<dbReference type="KEGG" id="aaxa:NCTC10138_01468"/>
<keyword evidence="1" id="KW-0812">Transmembrane</keyword>
<evidence type="ECO:0000313" key="3">
    <source>
        <dbReference type="Proteomes" id="UP000289841"/>
    </source>
</evidence>
<keyword evidence="3" id="KW-1185">Reference proteome</keyword>
<dbReference type="Pfam" id="PF11750">
    <property type="entry name" value="DUF3307"/>
    <property type="match status" value="1"/>
</dbReference>
<organism evidence="2 3">
    <name type="scientific">Haploplasma axanthum</name>
    <name type="common">Acholeplasma axanthum</name>
    <dbReference type="NCBI Taxonomy" id="29552"/>
    <lineage>
        <taxon>Bacteria</taxon>
        <taxon>Bacillati</taxon>
        <taxon>Mycoplasmatota</taxon>
        <taxon>Mollicutes</taxon>
        <taxon>Acholeplasmatales</taxon>
        <taxon>Acholeplasmataceae</taxon>
        <taxon>Haploplasma</taxon>
    </lineage>
</organism>
<gene>
    <name evidence="2" type="ORF">NCTC10138_01468</name>
</gene>
<keyword evidence="1" id="KW-0472">Membrane</keyword>
<proteinExistence type="predicted"/>
<dbReference type="RefSeq" id="WP_026389989.1">
    <property type="nucleotide sequence ID" value="NZ_LR215048.1"/>
</dbReference>
<feature type="transmembrane region" description="Helical" evidence="1">
    <location>
        <begin position="104"/>
        <end position="123"/>
    </location>
</feature>
<dbReference type="Proteomes" id="UP000289841">
    <property type="component" value="Chromosome"/>
</dbReference>
<feature type="transmembrane region" description="Helical" evidence="1">
    <location>
        <begin position="33"/>
        <end position="55"/>
    </location>
</feature>
<keyword evidence="1" id="KW-1133">Transmembrane helix</keyword>
<feature type="transmembrane region" description="Helical" evidence="1">
    <location>
        <begin position="143"/>
        <end position="165"/>
    </location>
</feature>
<name>A0A449BF47_HAPAX</name>
<protein>
    <submittedName>
        <fullName evidence="2">Protein of uncharacterized function (DUF3307)</fullName>
    </submittedName>
</protein>
<sequence length="280" mass="32380">MLLILILSHLLTDFVFQSNKMVEKKVKDKSIKIFILHAVINLIVSLILMVIVSNFEGFDTVFKSSNLLLTVGIAFSHLVIDFYLKPLIYKLTKKEVTTYLIDQLIHILLIIVLLYNFSLNYSYQSFFYSLQRNDYNNELINKVLSISIFGIFLTKFSSIAVSLLFKDLDSNNETNEQYEDIKIIEKIVGSGEIERTVEKTVAPIIEIDNYGTWIGYIERILIFISVITLNYEGIAIVIGLKTFARFKQLTHKKFVEKYLLGTLFSVMFAIIFGYIYILIK</sequence>